<dbReference type="InterPro" id="IPR016181">
    <property type="entry name" value="Acyl_CoA_acyltransferase"/>
</dbReference>
<dbReference type="EMBL" id="FMWL01000018">
    <property type="protein sequence ID" value="SCZ81393.1"/>
    <property type="molecule type" value="Genomic_DNA"/>
</dbReference>
<dbReference type="PANTHER" id="PTHR36174:SF1">
    <property type="entry name" value="LIPID II:GLYCINE GLYCYLTRANSFERASE"/>
    <property type="match status" value="1"/>
</dbReference>
<dbReference type="GO" id="GO:0008360">
    <property type="term" value="P:regulation of cell shape"/>
    <property type="evidence" value="ECO:0007669"/>
    <property type="project" value="UniProtKB-KW"/>
</dbReference>
<dbReference type="GO" id="GO:0016755">
    <property type="term" value="F:aminoacyltransferase activity"/>
    <property type="evidence" value="ECO:0007669"/>
    <property type="project" value="InterPro"/>
</dbReference>
<keyword evidence="4" id="KW-0573">Peptidoglycan synthesis</keyword>
<keyword evidence="2 8" id="KW-0808">Transferase</keyword>
<feature type="domain" description="BioF2-like acetyltransferase" evidence="7">
    <location>
        <begin position="165"/>
        <end position="292"/>
    </location>
</feature>
<organism evidence="8 9">
    <name type="scientific">Acidaminobacter hydrogenoformans DSM 2784</name>
    <dbReference type="NCBI Taxonomy" id="1120920"/>
    <lineage>
        <taxon>Bacteria</taxon>
        <taxon>Bacillati</taxon>
        <taxon>Bacillota</taxon>
        <taxon>Clostridia</taxon>
        <taxon>Peptostreptococcales</taxon>
        <taxon>Acidaminobacteraceae</taxon>
        <taxon>Acidaminobacter</taxon>
    </lineage>
</organism>
<evidence type="ECO:0000256" key="6">
    <source>
        <dbReference type="ARBA" id="ARBA00023316"/>
    </source>
</evidence>
<dbReference type="InterPro" id="IPR050644">
    <property type="entry name" value="PG_Glycine_Bridge_Synth"/>
</dbReference>
<dbReference type="PANTHER" id="PTHR36174">
    <property type="entry name" value="LIPID II:GLYCINE GLYCYLTRANSFERASE"/>
    <property type="match status" value="1"/>
</dbReference>
<keyword evidence="9" id="KW-1185">Reference proteome</keyword>
<keyword evidence="3" id="KW-0133">Cell shape</keyword>
<evidence type="ECO:0000313" key="9">
    <source>
        <dbReference type="Proteomes" id="UP000199208"/>
    </source>
</evidence>
<dbReference type="InterPro" id="IPR038740">
    <property type="entry name" value="BioF2-like_GNAT_dom"/>
</dbReference>
<dbReference type="STRING" id="1120920.SAMN03080599_02775"/>
<dbReference type="OrthoDB" id="9785911at2"/>
<proteinExistence type="inferred from homology"/>
<accession>A0A1G5S4Y6</accession>
<gene>
    <name evidence="8" type="ORF">SAMN03080599_02775</name>
</gene>
<dbReference type="InterPro" id="IPR003447">
    <property type="entry name" value="FEMABX"/>
</dbReference>
<evidence type="ECO:0000256" key="3">
    <source>
        <dbReference type="ARBA" id="ARBA00022960"/>
    </source>
</evidence>
<protein>
    <submittedName>
        <fullName evidence="8">Acetyltransferase (GNAT) domain-containing protein</fullName>
    </submittedName>
</protein>
<evidence type="ECO:0000256" key="4">
    <source>
        <dbReference type="ARBA" id="ARBA00022984"/>
    </source>
</evidence>
<dbReference type="SUPFAM" id="SSF55729">
    <property type="entry name" value="Acyl-CoA N-acyltransferases (Nat)"/>
    <property type="match status" value="1"/>
</dbReference>
<evidence type="ECO:0000256" key="2">
    <source>
        <dbReference type="ARBA" id="ARBA00022679"/>
    </source>
</evidence>
<evidence type="ECO:0000256" key="5">
    <source>
        <dbReference type="ARBA" id="ARBA00023315"/>
    </source>
</evidence>
<dbReference type="RefSeq" id="WP_092592494.1">
    <property type="nucleotide sequence ID" value="NZ_FMWL01000018.1"/>
</dbReference>
<name>A0A1G5S4Y6_9FIRM</name>
<dbReference type="GO" id="GO:0071555">
    <property type="term" value="P:cell wall organization"/>
    <property type="evidence" value="ECO:0007669"/>
    <property type="project" value="UniProtKB-KW"/>
</dbReference>
<dbReference type="Proteomes" id="UP000199208">
    <property type="component" value="Unassembled WGS sequence"/>
</dbReference>
<evidence type="ECO:0000313" key="8">
    <source>
        <dbReference type="EMBL" id="SCZ81393.1"/>
    </source>
</evidence>
<keyword evidence="5" id="KW-0012">Acyltransferase</keyword>
<evidence type="ECO:0000256" key="1">
    <source>
        <dbReference type="ARBA" id="ARBA00009943"/>
    </source>
</evidence>
<comment type="similarity">
    <text evidence="1">Belongs to the FemABX family.</text>
</comment>
<keyword evidence="6" id="KW-0961">Cell wall biogenesis/degradation</keyword>
<evidence type="ECO:0000259" key="7">
    <source>
        <dbReference type="Pfam" id="PF13480"/>
    </source>
</evidence>
<dbReference type="Pfam" id="PF13480">
    <property type="entry name" value="Acetyltransf_6"/>
    <property type="match status" value="1"/>
</dbReference>
<dbReference type="AlphaFoldDB" id="A0A1G5S4Y6"/>
<dbReference type="GO" id="GO:0009252">
    <property type="term" value="P:peptidoglycan biosynthetic process"/>
    <property type="evidence" value="ECO:0007669"/>
    <property type="project" value="UniProtKB-KW"/>
</dbReference>
<dbReference type="PROSITE" id="PS51191">
    <property type="entry name" value="FEMABX"/>
    <property type="match status" value="1"/>
</dbReference>
<dbReference type="Gene3D" id="3.40.630.30">
    <property type="match status" value="1"/>
</dbReference>
<reference evidence="8 9" key="1">
    <citation type="submission" date="2016-10" db="EMBL/GenBank/DDBJ databases">
        <authorList>
            <person name="de Groot N.N."/>
        </authorList>
    </citation>
    <scope>NUCLEOTIDE SEQUENCE [LARGE SCALE GENOMIC DNA]</scope>
    <source>
        <strain evidence="8 9">DSM 2784</strain>
    </source>
</reference>
<sequence length="352" mass="41502">MLEIVNIDESDKWDSMVKSFSNYDVYYLSGYTKAFKLHGDGEPTLIYYHDEEIRAINVVMIRDIAEDKRFKDKIESKSLFDITTPYGYGGFIIEGIPNDNNLKKFNEEYSDYCRSKNIISEFLRFHPILKNSKINSEIYEVIDLGKTITMDLISKEQIWNDLSSKNRNVIRKAIKSGVEIYWGRSPELIDEFIPLYNATMNKDDATDYYYFNKEFYKSVLEDLRYNNLIFYALYDQKVISMSMILFGKDNMHYHLSASDREYQSLASTNLLLYEAACWGCENGYKSFHLGGGLGSKEDSLFKFKKAFNKNSETYFSIGRKIFDQEKYDELIEIRLQEEDFDTKTTFFPKYRK</sequence>